<dbReference type="EMBL" id="OE839699">
    <property type="protein sequence ID" value="CAD7588257.1"/>
    <property type="molecule type" value="Genomic_DNA"/>
</dbReference>
<sequence>MIMWPFYKPDSSIWWNPVEWNPVDESATGAAAYQTGQTGYAVTPTAATAATYTAQRHGTGYEAAYQTAATHTTPGTYAVGAGTAATATTYDYGYGRTAQTAYDSTKTYYQQPAAAAAAAATYSTTDTHYQDVGYPYSAPHAASKPAFSTTSTYPATTRQVTPAATPKATSYSTAYTSQGTQQGASYSTGYTAAAAQTTNTTKATAVAANTTYSGYDAALYSAATMYVAQQAQTGTVTGTTVATPTNTATSKPAGSWQGYKKGPMSNFRMKPKLPPKPMQLHYCDVCKISCAGPQTYREHLEGQKHKKKESALKAGSAPVARGGNALRCELCDVTCTGSDAYAAHIRGAKHQKVVKLHTKLGKPIPSTDPVVLGVTKTTTAVSPTSTTSTAKVGGAVKTTTLMAGGVKKTITAAPKINFVAAGSLGTVGVNNDIKLEIKAEPKEDVTMSEQAFADRDVQPVGLDYIEETKNEDGKVVNFNCKLCECKFNDPNAKEMHMKGRRHRLQFKRKVNPELIVDVKPSTRIRKIQEDRLRRIQLRDEYWRRLDEERMIEEEERMWWEERRHDRHVIARHAEIYPKEDELQAVQRIVSHTEKALKFSFQRDKDDSQVPRVLKGVMRVGVLAKGLLLHGDTAVNLVVLCAEKPTRTLLNKVAENLPKQLQARATGLPSCVMVIRILRDLCQRVPTWAPLHSWAMELLVEKVISSSGAPLSPGESLRRVLESLASGILLPGGPGLLDPCEKDPVDAAGNMQPQQREDITASAQIHKVLGMDHLPVSKFRQNRFNPRKRRRDNSSGEGNDSEVGDGKKDKKDTDAEKMETEKTKPHNKSEFSYFSIIISIKQVRCRIKMPFMVVIKKKIIKSRSMMERMLKRVGLHGKKVADSENQPVGDGEVVSRGGGNDSSPDSGGPQWCDYLSFKTVCVGGGEGYGSACYVGKKQLTEEGNISNDQVQLPVRRPRRMRVFNFHYLDSHIMEFKPRAITRRLCGGKKPDNELYRSNSFKFERFERAEDSGALQKQLIRPGIAVAHLFDACEGGRCIDISCTERTGRSKSRRGVGLNGAARRNVFI</sequence>
<dbReference type="PANTHER" id="PTHR45762">
    <property type="entry name" value="ZINC FINGER RNA-BINDING PROTEIN"/>
    <property type="match status" value="1"/>
</dbReference>
<name>A0A7R9PIU4_TIMGE</name>
<dbReference type="InterPro" id="IPR036236">
    <property type="entry name" value="Znf_C2H2_sf"/>
</dbReference>
<dbReference type="SMART" id="SM00355">
    <property type="entry name" value="ZnF_C2H2"/>
    <property type="match status" value="3"/>
</dbReference>
<dbReference type="SUPFAM" id="SSF57667">
    <property type="entry name" value="beta-beta-alpha zinc fingers"/>
    <property type="match status" value="3"/>
</dbReference>
<evidence type="ECO:0000313" key="6">
    <source>
        <dbReference type="EMBL" id="CAD7588257.1"/>
    </source>
</evidence>
<dbReference type="InterPro" id="IPR022755">
    <property type="entry name" value="Znf_C2H2_jaz"/>
</dbReference>
<dbReference type="Pfam" id="PF20965">
    <property type="entry name" value="DZF_C"/>
    <property type="match status" value="1"/>
</dbReference>
<dbReference type="SMART" id="SM00572">
    <property type="entry name" value="DZF"/>
    <property type="match status" value="1"/>
</dbReference>
<accession>A0A7R9PIU4</accession>
<dbReference type="Pfam" id="PF12171">
    <property type="entry name" value="zf-C2H2_jaz"/>
    <property type="match status" value="1"/>
</dbReference>
<keyword evidence="3" id="KW-0862">Zinc</keyword>
<keyword evidence="1" id="KW-0479">Metal-binding</keyword>
<dbReference type="GO" id="GO:0008270">
    <property type="term" value="F:zinc ion binding"/>
    <property type="evidence" value="ECO:0007669"/>
    <property type="project" value="UniProtKB-KW"/>
</dbReference>
<organism evidence="6">
    <name type="scientific">Timema genevievae</name>
    <name type="common">Walking stick</name>
    <dbReference type="NCBI Taxonomy" id="629358"/>
    <lineage>
        <taxon>Eukaryota</taxon>
        <taxon>Metazoa</taxon>
        <taxon>Ecdysozoa</taxon>
        <taxon>Arthropoda</taxon>
        <taxon>Hexapoda</taxon>
        <taxon>Insecta</taxon>
        <taxon>Pterygota</taxon>
        <taxon>Neoptera</taxon>
        <taxon>Polyneoptera</taxon>
        <taxon>Phasmatodea</taxon>
        <taxon>Timematodea</taxon>
        <taxon>Timematoidea</taxon>
        <taxon>Timematidae</taxon>
        <taxon>Timema</taxon>
    </lineage>
</organism>
<dbReference type="GO" id="GO:0071011">
    <property type="term" value="C:precatalytic spliceosome"/>
    <property type="evidence" value="ECO:0007669"/>
    <property type="project" value="TreeGrafter"/>
</dbReference>
<evidence type="ECO:0000259" key="5">
    <source>
        <dbReference type="PROSITE" id="PS51703"/>
    </source>
</evidence>
<dbReference type="Pfam" id="PF12874">
    <property type="entry name" value="zf-met"/>
    <property type="match status" value="2"/>
</dbReference>
<dbReference type="PROSITE" id="PS00028">
    <property type="entry name" value="ZINC_FINGER_C2H2_1"/>
    <property type="match status" value="1"/>
</dbReference>
<evidence type="ECO:0000256" key="3">
    <source>
        <dbReference type="ARBA" id="ARBA00022833"/>
    </source>
</evidence>
<dbReference type="GO" id="GO:0003725">
    <property type="term" value="F:double-stranded RNA binding"/>
    <property type="evidence" value="ECO:0007669"/>
    <property type="project" value="TreeGrafter"/>
</dbReference>
<dbReference type="InterPro" id="IPR013087">
    <property type="entry name" value="Znf_C2H2_type"/>
</dbReference>
<dbReference type="GO" id="GO:0003727">
    <property type="term" value="F:single-stranded RNA binding"/>
    <property type="evidence" value="ECO:0007669"/>
    <property type="project" value="TreeGrafter"/>
</dbReference>
<gene>
    <name evidence="6" type="ORF">TGEB3V08_LOCUS2344</name>
</gene>
<reference evidence="6" key="1">
    <citation type="submission" date="2020-11" db="EMBL/GenBank/DDBJ databases">
        <authorList>
            <person name="Tran Van P."/>
        </authorList>
    </citation>
    <scope>NUCLEOTIDE SEQUENCE</scope>
</reference>
<dbReference type="FunFam" id="3.30.160.60:FF:000210">
    <property type="entry name" value="Zinc finger RNA-binding protein 2"/>
    <property type="match status" value="1"/>
</dbReference>
<keyword evidence="2" id="KW-0863">Zinc-finger</keyword>
<feature type="region of interest" description="Disordered" evidence="4">
    <location>
        <begin position="876"/>
        <end position="906"/>
    </location>
</feature>
<evidence type="ECO:0000256" key="2">
    <source>
        <dbReference type="ARBA" id="ARBA00022771"/>
    </source>
</evidence>
<feature type="domain" description="DZF" evidence="5">
    <location>
        <begin position="556"/>
        <end position="816"/>
    </location>
</feature>
<evidence type="ECO:0000256" key="1">
    <source>
        <dbReference type="ARBA" id="ARBA00022723"/>
    </source>
</evidence>
<dbReference type="Gene3D" id="1.10.1410.40">
    <property type="match status" value="1"/>
</dbReference>
<dbReference type="InterPro" id="IPR003604">
    <property type="entry name" value="Matrin/U1-like-C_Znf_C2H2"/>
</dbReference>
<dbReference type="PANTHER" id="PTHR45762:SF3">
    <property type="entry name" value="ZINC-FINGER PROTEIN AT 72D, ISOFORM B"/>
    <property type="match status" value="1"/>
</dbReference>
<dbReference type="Gene3D" id="3.30.160.60">
    <property type="entry name" value="Classic Zinc Finger"/>
    <property type="match status" value="3"/>
</dbReference>
<dbReference type="SMART" id="SM00451">
    <property type="entry name" value="ZnF_U1"/>
    <property type="match status" value="3"/>
</dbReference>
<dbReference type="InterPro" id="IPR006561">
    <property type="entry name" value="DZF_dom"/>
</dbReference>
<dbReference type="PROSITE" id="PS51703">
    <property type="entry name" value="DZF"/>
    <property type="match status" value="1"/>
</dbReference>
<feature type="compositionally biased region" description="Basic and acidic residues" evidence="4">
    <location>
        <begin position="803"/>
        <end position="825"/>
    </location>
</feature>
<evidence type="ECO:0000256" key="4">
    <source>
        <dbReference type="SAM" id="MobiDB-lite"/>
    </source>
</evidence>
<dbReference type="FunFam" id="1.10.1410.40:FF:000001">
    <property type="entry name" value="interleukin enhancer-binding factor 3 isoform X1"/>
    <property type="match status" value="1"/>
</dbReference>
<feature type="region of interest" description="Disordered" evidence="4">
    <location>
        <begin position="778"/>
        <end position="825"/>
    </location>
</feature>
<dbReference type="FunFam" id="3.30.460.10:FF:000011">
    <property type="entry name" value="interleukin enhancer-binding factor 3 isoform X1"/>
    <property type="match status" value="1"/>
</dbReference>
<dbReference type="FunFam" id="3.30.160.60:FF:000898">
    <property type="entry name" value="zinc finger RNA-binding protein 2"/>
    <property type="match status" value="1"/>
</dbReference>
<dbReference type="InterPro" id="IPR049402">
    <property type="entry name" value="DZF_dom_C"/>
</dbReference>
<dbReference type="Pfam" id="PF07528">
    <property type="entry name" value="DZF_N"/>
    <property type="match status" value="1"/>
</dbReference>
<protein>
    <recommendedName>
        <fullName evidence="5">DZF domain-containing protein</fullName>
    </recommendedName>
</protein>
<dbReference type="AlphaFoldDB" id="A0A7R9PIU4"/>
<dbReference type="InterPro" id="IPR049401">
    <property type="entry name" value="DZF_dom_N"/>
</dbReference>
<proteinExistence type="predicted"/>